<dbReference type="PANTHER" id="PTHR15486:SF65">
    <property type="entry name" value="GLYCEROL-3-PHOSPHATE ACYLTRANSFERASE"/>
    <property type="match status" value="1"/>
</dbReference>
<sequence>MFFPLKAFSLLFENLINTSGKLPYLRFKASNGTPAKQFKFVKNSSFTDEVSKHTLVFHLAGAVLKSHSQFPYFMLVAFQACGLIRALILLLLYPLACLLGHKLGLRLPVFVSFVGIKKDKFRAGAAIPPSSSSKMLSRFSEVISPIKTVRLTRNREKDKEVMQKMLSKGDLVVCSEGTTYREPYLLRFSPLFAELTDEIVPVAIKLQVSMFYGSTASGFKCLDSTFHRMNPNPSCMIMFLNKLPCWETNNAGGKSIFEVANHVQGQIATALGFDRTDLTRKDKYMILASNKGII</sequence>
<name>A0A6A3CD83_HIBSY</name>
<evidence type="ECO:0000256" key="5">
    <source>
        <dbReference type="ARBA" id="ARBA00022692"/>
    </source>
</evidence>
<dbReference type="PANTHER" id="PTHR15486">
    <property type="entry name" value="ANCIENT UBIQUITOUS PROTEIN"/>
    <property type="match status" value="1"/>
</dbReference>
<keyword evidence="3" id="KW-0444">Lipid biosynthesis</keyword>
<accession>A0A6A3CD83</accession>
<evidence type="ECO:0000256" key="10">
    <source>
        <dbReference type="ARBA" id="ARBA00023315"/>
    </source>
</evidence>
<keyword evidence="10 12" id="KW-0012">Acyltransferase</keyword>
<dbReference type="Pfam" id="PF23270">
    <property type="entry name" value="HAD_RAM2_N"/>
    <property type="match status" value="1"/>
</dbReference>
<keyword evidence="8" id="KW-0443">Lipid metabolism</keyword>
<evidence type="ECO:0000256" key="7">
    <source>
        <dbReference type="ARBA" id="ARBA00023136"/>
    </source>
</evidence>
<comment type="caution">
    <text evidence="12">The sequence shown here is derived from an EMBL/GenBank/DDBJ whole genome shotgun (WGS) entry which is preliminary data.</text>
</comment>
<evidence type="ECO:0000256" key="2">
    <source>
        <dbReference type="ARBA" id="ARBA00007937"/>
    </source>
</evidence>
<keyword evidence="5" id="KW-0812">Transmembrane</keyword>
<dbReference type="GO" id="GO:0008654">
    <property type="term" value="P:phospholipid biosynthetic process"/>
    <property type="evidence" value="ECO:0007669"/>
    <property type="project" value="UniProtKB-KW"/>
</dbReference>
<evidence type="ECO:0000313" key="13">
    <source>
        <dbReference type="Proteomes" id="UP000436088"/>
    </source>
</evidence>
<comment type="similarity">
    <text evidence="2">Belongs to the GPAT/DAPAT family.</text>
</comment>
<dbReference type="GO" id="GO:0016791">
    <property type="term" value="F:phosphatase activity"/>
    <property type="evidence" value="ECO:0007669"/>
    <property type="project" value="TreeGrafter"/>
</dbReference>
<evidence type="ECO:0000256" key="6">
    <source>
        <dbReference type="ARBA" id="ARBA00022989"/>
    </source>
</evidence>
<dbReference type="GO" id="GO:0010143">
    <property type="term" value="P:cutin biosynthetic process"/>
    <property type="evidence" value="ECO:0007669"/>
    <property type="project" value="TreeGrafter"/>
</dbReference>
<evidence type="ECO:0000313" key="12">
    <source>
        <dbReference type="EMBL" id="KAE8726746.1"/>
    </source>
</evidence>
<evidence type="ECO:0000256" key="8">
    <source>
        <dbReference type="ARBA" id="ARBA00023209"/>
    </source>
</evidence>
<dbReference type="EMBL" id="VEPZ02000342">
    <property type="protein sequence ID" value="KAE8726746.1"/>
    <property type="molecule type" value="Genomic_DNA"/>
</dbReference>
<keyword evidence="13" id="KW-1185">Reference proteome</keyword>
<dbReference type="GO" id="GO:0016020">
    <property type="term" value="C:membrane"/>
    <property type="evidence" value="ECO:0007669"/>
    <property type="project" value="UniProtKB-SubCell"/>
</dbReference>
<organism evidence="12 13">
    <name type="scientific">Hibiscus syriacus</name>
    <name type="common">Rose of Sharon</name>
    <dbReference type="NCBI Taxonomy" id="106335"/>
    <lineage>
        <taxon>Eukaryota</taxon>
        <taxon>Viridiplantae</taxon>
        <taxon>Streptophyta</taxon>
        <taxon>Embryophyta</taxon>
        <taxon>Tracheophyta</taxon>
        <taxon>Spermatophyta</taxon>
        <taxon>Magnoliopsida</taxon>
        <taxon>eudicotyledons</taxon>
        <taxon>Gunneridae</taxon>
        <taxon>Pentapetalae</taxon>
        <taxon>rosids</taxon>
        <taxon>malvids</taxon>
        <taxon>Malvales</taxon>
        <taxon>Malvaceae</taxon>
        <taxon>Malvoideae</taxon>
        <taxon>Hibiscus</taxon>
    </lineage>
</organism>
<dbReference type="GO" id="GO:0090447">
    <property type="term" value="F:glycerol-3-phosphate 2-O-acyltransferase activity"/>
    <property type="evidence" value="ECO:0007669"/>
    <property type="project" value="TreeGrafter"/>
</dbReference>
<gene>
    <name evidence="12" type="ORF">F3Y22_tig00006365pilonHSYRG00017</name>
</gene>
<evidence type="ECO:0000256" key="4">
    <source>
        <dbReference type="ARBA" id="ARBA00022679"/>
    </source>
</evidence>
<dbReference type="AlphaFoldDB" id="A0A6A3CD83"/>
<keyword evidence="9" id="KW-1208">Phospholipid metabolism</keyword>
<keyword evidence="4" id="KW-0808">Transferase</keyword>
<keyword evidence="7" id="KW-0472">Membrane</keyword>
<dbReference type="SUPFAM" id="SSF69593">
    <property type="entry name" value="Glycerol-3-phosphate (1)-acyltransferase"/>
    <property type="match status" value="1"/>
</dbReference>
<keyword evidence="8" id="KW-0594">Phospholipid biosynthesis</keyword>
<dbReference type="Proteomes" id="UP000436088">
    <property type="component" value="Unassembled WGS sequence"/>
</dbReference>
<evidence type="ECO:0000256" key="9">
    <source>
        <dbReference type="ARBA" id="ARBA00023264"/>
    </source>
</evidence>
<proteinExistence type="inferred from homology"/>
<evidence type="ECO:0000256" key="1">
    <source>
        <dbReference type="ARBA" id="ARBA00004370"/>
    </source>
</evidence>
<dbReference type="InterPro" id="IPR056462">
    <property type="entry name" value="HAD_RAM2/GPAT1-8"/>
</dbReference>
<evidence type="ECO:0000256" key="3">
    <source>
        <dbReference type="ARBA" id="ARBA00022516"/>
    </source>
</evidence>
<reference evidence="12" key="1">
    <citation type="submission" date="2019-09" db="EMBL/GenBank/DDBJ databases">
        <title>Draft genome information of white flower Hibiscus syriacus.</title>
        <authorList>
            <person name="Kim Y.-M."/>
        </authorList>
    </citation>
    <scope>NUCLEOTIDE SEQUENCE [LARGE SCALE GENOMIC DNA]</scope>
    <source>
        <strain evidence="12">YM2019G1</strain>
    </source>
</reference>
<evidence type="ECO:0000259" key="11">
    <source>
        <dbReference type="Pfam" id="PF23270"/>
    </source>
</evidence>
<keyword evidence="6" id="KW-1133">Transmembrane helix</keyword>
<feature type="domain" description="Glycerol-3-phosphate acyltransferase RAM2/GPAT1-8 HAD-like" evidence="11">
    <location>
        <begin position="54"/>
        <end position="129"/>
    </location>
</feature>
<comment type="subcellular location">
    <subcellularLocation>
        <location evidence="1">Membrane</location>
    </subcellularLocation>
</comment>
<protein>
    <submittedName>
        <fullName evidence="12">Glycerol-3-phosphate acyltransferase 3</fullName>
    </submittedName>
</protein>